<reference evidence="3" key="1">
    <citation type="journal article" date="2019" name="Int. J. Syst. Evol. Microbiol.">
        <title>The Global Catalogue of Microorganisms (GCM) 10K type strain sequencing project: providing services to taxonomists for standard genome sequencing and annotation.</title>
        <authorList>
            <consortium name="The Broad Institute Genomics Platform"/>
            <consortium name="The Broad Institute Genome Sequencing Center for Infectious Disease"/>
            <person name="Wu L."/>
            <person name="Ma J."/>
        </authorList>
    </citation>
    <scope>NUCLEOTIDE SEQUENCE [LARGE SCALE GENOMIC DNA]</scope>
    <source>
        <strain evidence="3">JCM 17440</strain>
    </source>
</reference>
<organism evidence="2 3">
    <name type="scientific">Actinomadura meridiana</name>
    <dbReference type="NCBI Taxonomy" id="559626"/>
    <lineage>
        <taxon>Bacteria</taxon>
        <taxon>Bacillati</taxon>
        <taxon>Actinomycetota</taxon>
        <taxon>Actinomycetes</taxon>
        <taxon>Streptosporangiales</taxon>
        <taxon>Thermomonosporaceae</taxon>
        <taxon>Actinomadura</taxon>
    </lineage>
</organism>
<keyword evidence="1" id="KW-1133">Transmembrane helix</keyword>
<dbReference type="EMBL" id="BAABAS010000001">
    <property type="protein sequence ID" value="GAA4223857.1"/>
    <property type="molecule type" value="Genomic_DNA"/>
</dbReference>
<keyword evidence="3" id="KW-1185">Reference proteome</keyword>
<name>A0ABP8BRM0_9ACTN</name>
<feature type="transmembrane region" description="Helical" evidence="1">
    <location>
        <begin position="202"/>
        <end position="224"/>
    </location>
</feature>
<gene>
    <name evidence="2" type="ORF">GCM10022254_02020</name>
</gene>
<evidence type="ECO:0000313" key="3">
    <source>
        <dbReference type="Proteomes" id="UP001501710"/>
    </source>
</evidence>
<keyword evidence="1" id="KW-0812">Transmembrane</keyword>
<protein>
    <submittedName>
        <fullName evidence="2">Uncharacterized protein</fullName>
    </submittedName>
</protein>
<accession>A0ABP8BRM0</accession>
<keyword evidence="1" id="KW-0472">Membrane</keyword>
<sequence>MGQERFVRRETAEVFETSETSTIWAATVPIAAYLRSKFTRRWVRRRLNNEVDELLSHTRSLQRLAMSPDPLVASLHTARSAVRSLRTELDVWGLLEVRPGRGDAAVEVLLEVDITEELRKHGLVLEPAMAVRLASLRRGLLDEKGHYVQGRDRNRDRPDPPSGDDGLPGLLDLALKVIDDVLRDADPDDARWQKRAKTVLKLISDLLSNLVLAIVAVGLSMLAVDDTFGKEITKKVIEILTAMVGLEAVRAVREKTRPPDIAEVLAPADRGIRAQSRDLLAAMQNIASNEGRPAGERVNARRALTCLHGHVYTARRLLELADTSEWPQFEGYLETCGELLDLGEEAVEAARETSLLNRWRMRRGIVRRLDHAVVTLATFDIPDTLPLQLGD</sequence>
<evidence type="ECO:0000313" key="2">
    <source>
        <dbReference type="EMBL" id="GAA4223857.1"/>
    </source>
</evidence>
<evidence type="ECO:0000256" key="1">
    <source>
        <dbReference type="SAM" id="Phobius"/>
    </source>
</evidence>
<dbReference type="Proteomes" id="UP001501710">
    <property type="component" value="Unassembled WGS sequence"/>
</dbReference>
<proteinExistence type="predicted"/>
<comment type="caution">
    <text evidence="2">The sequence shown here is derived from an EMBL/GenBank/DDBJ whole genome shotgun (WGS) entry which is preliminary data.</text>
</comment>